<dbReference type="PANTHER" id="PTHR35399:SF4">
    <property type="entry name" value="MEMBRANE PROTEIN"/>
    <property type="match status" value="1"/>
</dbReference>
<proteinExistence type="predicted"/>
<dbReference type="RefSeq" id="WP_088972260.1">
    <property type="nucleotide sequence ID" value="NZ_JBHLYF010000004.1"/>
</dbReference>
<evidence type="ECO:0008006" key="3">
    <source>
        <dbReference type="Google" id="ProtNLM"/>
    </source>
</evidence>
<dbReference type="Proteomes" id="UP000198210">
    <property type="component" value="Chromosome I"/>
</dbReference>
<dbReference type="InterPro" id="IPR006311">
    <property type="entry name" value="TAT_signal"/>
</dbReference>
<protein>
    <recommendedName>
        <fullName evidence="3">DUF839 domain-containing protein</fullName>
    </recommendedName>
</protein>
<reference evidence="1 2" key="1">
    <citation type="submission" date="2016-06" db="EMBL/GenBank/DDBJ databases">
        <authorList>
            <person name="Kjaerup R.B."/>
            <person name="Dalgaard T.S."/>
            <person name="Juul-Madsen H.R."/>
        </authorList>
    </citation>
    <scope>NUCLEOTIDE SEQUENCE [LARGE SCALE GENOMIC DNA]</scope>
    <source>
        <strain evidence="1 2">DSM 45097</strain>
    </source>
</reference>
<dbReference type="PROSITE" id="PS51318">
    <property type="entry name" value="TAT"/>
    <property type="match status" value="1"/>
</dbReference>
<dbReference type="InterPro" id="IPR008557">
    <property type="entry name" value="PhoX"/>
</dbReference>
<organism evidence="1 2">
    <name type="scientific">Micromonospora siamensis</name>
    <dbReference type="NCBI Taxonomy" id="299152"/>
    <lineage>
        <taxon>Bacteria</taxon>
        <taxon>Bacillati</taxon>
        <taxon>Actinomycetota</taxon>
        <taxon>Actinomycetes</taxon>
        <taxon>Micromonosporales</taxon>
        <taxon>Micromonosporaceae</taxon>
        <taxon>Micromonospora</taxon>
    </lineage>
</organism>
<evidence type="ECO:0000313" key="1">
    <source>
        <dbReference type="EMBL" id="SCG68905.1"/>
    </source>
</evidence>
<sequence>MPDVNRRSLLRGAAAAAGGAVLGGPFLGFVARGEAGAVGRRPAPHPTLGPVPDLRDGRVRLHLPEGFRYRSFHDTESPVVLDDGTRLPGRHDGMGAFRGPGDTVRLVRNHEVNNPGPAFGDASVAYDPMAQGGTTTVEVTRFGEVRRAWTSLNGTMMNCSGGRMPWGAWISCEETVNGPDVGPDFTGTSNVPLTRPHGFVFEVPVDGTADRQPVTAAGRFAHESVAFDPVGGHLYLTEDNFGFASGFYRYTPSEHPMRTGRLADGGRLQMLAVRGRPNVNLAASQRRHATYPVRWVDIDDPAPRFPYTPGQPAPTGNETALTHVSRQGWAQGAAYFSRLEGSAYDDGVVYFTATQGGGPAETSTGPIADGFGNGHGQVWAYDCRAQLLRLVYESPGPDVLDFPDNVTTSPRGTIVVCEDNVDDNYVRGLTPRGELFDIALNRLVSSTGVDRSDDEFAGSTFSPDGHTLFVNIQASRGLTFAIWGDWRAIGV</sequence>
<dbReference type="EMBL" id="LT607751">
    <property type="protein sequence ID" value="SCG68905.1"/>
    <property type="molecule type" value="Genomic_DNA"/>
</dbReference>
<dbReference type="PANTHER" id="PTHR35399">
    <property type="entry name" value="SLR8030 PROTEIN"/>
    <property type="match status" value="1"/>
</dbReference>
<dbReference type="SUPFAM" id="SSF75011">
    <property type="entry name" value="3-carboxy-cis,cis-mucoante lactonizing enzyme"/>
    <property type="match status" value="1"/>
</dbReference>
<gene>
    <name evidence="1" type="ORF">GA0074704_4423</name>
</gene>
<evidence type="ECO:0000313" key="2">
    <source>
        <dbReference type="Proteomes" id="UP000198210"/>
    </source>
</evidence>
<name>A0A1C5JEA3_9ACTN</name>
<dbReference type="AlphaFoldDB" id="A0A1C5JEA3"/>
<keyword evidence="2" id="KW-1185">Reference proteome</keyword>
<accession>A0A1C5JEA3</accession>
<dbReference type="Pfam" id="PF05787">
    <property type="entry name" value="PhoX"/>
    <property type="match status" value="1"/>
</dbReference>